<organism evidence="9 10">
    <name type="scientific">Clostridium beijerinckii</name>
    <name type="common">Clostridium MP</name>
    <dbReference type="NCBI Taxonomy" id="1520"/>
    <lineage>
        <taxon>Bacteria</taxon>
        <taxon>Bacillati</taxon>
        <taxon>Bacillota</taxon>
        <taxon>Clostridia</taxon>
        <taxon>Eubacteriales</taxon>
        <taxon>Clostridiaceae</taxon>
        <taxon>Clostridium</taxon>
    </lineage>
</organism>
<dbReference type="GeneID" id="66347272"/>
<evidence type="ECO:0000256" key="4">
    <source>
        <dbReference type="ARBA" id="ARBA00023295"/>
    </source>
</evidence>
<dbReference type="PROSITE" id="PS00512">
    <property type="entry name" value="ALPHA_GALACTOSIDASE"/>
    <property type="match status" value="1"/>
</dbReference>
<dbReference type="Gene3D" id="2.70.98.60">
    <property type="entry name" value="alpha-galactosidase from lactobacil brevis"/>
    <property type="match status" value="1"/>
</dbReference>
<name>A0AB74VDW8_CLOBE</name>
<dbReference type="Gene3D" id="3.20.20.70">
    <property type="entry name" value="Aldolase class I"/>
    <property type="match status" value="1"/>
</dbReference>
<comment type="similarity">
    <text evidence="5">Belongs to the glycosyl hydrolase.</text>
</comment>
<dbReference type="InterPro" id="IPR038417">
    <property type="entry name" value="Alpga-gal_N_sf"/>
</dbReference>
<dbReference type="GO" id="GO:0016052">
    <property type="term" value="P:carbohydrate catabolic process"/>
    <property type="evidence" value="ECO:0007669"/>
    <property type="project" value="InterPro"/>
</dbReference>
<dbReference type="EC" id="3.2.1.22" evidence="2 5"/>
<feature type="domain" description="Glycosyl hydrolase family 36 C-terminal" evidence="7">
    <location>
        <begin position="648"/>
        <end position="725"/>
    </location>
</feature>
<evidence type="ECO:0000256" key="5">
    <source>
        <dbReference type="PIRNR" id="PIRNR005536"/>
    </source>
</evidence>
<dbReference type="InterPro" id="IPR031704">
    <property type="entry name" value="Glyco_hydro_36_N"/>
</dbReference>
<dbReference type="InterPro" id="IPR000111">
    <property type="entry name" value="Glyco_hydro_27/36_CS"/>
</dbReference>
<dbReference type="Pfam" id="PF02065">
    <property type="entry name" value="Melibiase"/>
    <property type="match status" value="1"/>
</dbReference>
<dbReference type="SUPFAM" id="SSF51445">
    <property type="entry name" value="(Trans)glycosidases"/>
    <property type="match status" value="1"/>
</dbReference>
<dbReference type="InterPro" id="IPR017853">
    <property type="entry name" value="GH"/>
</dbReference>
<dbReference type="PRINTS" id="PR00743">
    <property type="entry name" value="GLHYDRLASE36"/>
</dbReference>
<feature type="domain" description="Glycosyl hydrolase family 36 N-terminal" evidence="8">
    <location>
        <begin position="29"/>
        <end position="285"/>
    </location>
</feature>
<dbReference type="AlphaFoldDB" id="A0AB74VDW8"/>
<sequence>MNIKINEEKLLFHLQGKNTSYVMQVIRDGYLAHLYWGKRINKYRGSNQIVFMDRGFSPNPDDKDRTFSLDTIPQEYQAFGNGDFRIPAYQVRINDGYRISDLRYKGYGLYKGKRELEGLPATYANYIDEAETLEIIMEDVVIGLEVTLSYTLFKELDVITRSVSFSNKGKESIRLLRALSMSVDFRDDDFEMITLYGAHNNEKNIARRKIVPGVQLIDSCRGASSPQQAPFLALVRKDTTEDSGEVYSFNLVYSGNFTAQVQVDSYNNTRVSMGINPFDFSWLLEVGKGFQTPEAVMVYTQNGIGEMSRIYHKLYSQNLCRGKFKNKVRPILINNWEATYFDFDEEKIESIAKEGRELGIELFVLDDGWFGRRDDDNSSLGDWIVDKRKLPNGLEALANKITSIGMEFGIWFEPEMVSIDSDLYRKHPDWCIHVPNRPHTLGRNQLVLDLSRDEVCSYIIESVSNILSSAPITYVKWDMNRHVTDIGSEILTCERQEEVSHRYILGLYRVMEELVSRFPNVLFESCSSGGGRFDAGMLYYMPQTWTSDNTDAICRTKIQYGTSFVYPAITMGAHVSTAPNHQVGRITPLETRGHVAMTGNFGYELDLTKLTNEEKEMVREQVKLYNDIREIVQFGELYRIFNPFDGNEAAWNFVSNDKSEFVATYVRILSLPAAPIRTIKFKGLNSEYDYQDISTGEIFGGDELMNVGITIERVKQDFLSIQWRFKKI</sequence>
<evidence type="ECO:0000313" key="10">
    <source>
        <dbReference type="Proteomes" id="UP000679373"/>
    </source>
</evidence>
<reference evidence="9" key="1">
    <citation type="submission" date="2021-04" db="EMBL/GenBank/DDBJ databases">
        <title>Complete genome sequence of the type strain Clostridium beijerinckii NRRL B-598.</title>
        <authorList>
            <person name="Sedlar K."/>
            <person name="Branska B."/>
            <person name="Bezdicek M."/>
            <person name="Nykrynova M."/>
            <person name="Lengerova M."/>
            <person name="Skutkova H."/>
            <person name="Patakova P."/>
        </authorList>
    </citation>
    <scope>NUCLEOTIDE SEQUENCE</scope>
    <source>
        <strain evidence="9">DSM 791</strain>
    </source>
</reference>
<dbReference type="InterPro" id="IPR050985">
    <property type="entry name" value="Alpha-glycosidase_related"/>
</dbReference>
<comment type="catalytic activity">
    <reaction evidence="1 5">
        <text>Hydrolysis of terminal, non-reducing alpha-D-galactose residues in alpha-D-galactosides, including galactose oligosaccharides, galactomannans and galactolipids.</text>
        <dbReference type="EC" id="3.2.1.22"/>
    </reaction>
</comment>
<dbReference type="CDD" id="cd14791">
    <property type="entry name" value="GH36"/>
    <property type="match status" value="1"/>
</dbReference>
<keyword evidence="4 5" id="KW-0326">Glycosidase</keyword>
<feature type="active site" description="Proton donor" evidence="6">
    <location>
        <position position="548"/>
    </location>
</feature>
<evidence type="ECO:0000256" key="1">
    <source>
        <dbReference type="ARBA" id="ARBA00001255"/>
    </source>
</evidence>
<dbReference type="Pfam" id="PF16875">
    <property type="entry name" value="Glyco_hydro_36N"/>
    <property type="match status" value="1"/>
</dbReference>
<feature type="active site" description="Nucleophile" evidence="6">
    <location>
        <position position="478"/>
    </location>
</feature>
<dbReference type="InterPro" id="IPR013785">
    <property type="entry name" value="Aldolase_TIM"/>
</dbReference>
<dbReference type="FunFam" id="3.20.20.70:FF:000118">
    <property type="entry name" value="Alpha-galactosidase"/>
    <property type="match status" value="1"/>
</dbReference>
<evidence type="ECO:0000259" key="7">
    <source>
        <dbReference type="Pfam" id="PF16874"/>
    </source>
</evidence>
<dbReference type="Proteomes" id="UP000679373">
    <property type="component" value="Chromosome"/>
</dbReference>
<evidence type="ECO:0000256" key="6">
    <source>
        <dbReference type="PIRSR" id="PIRSR005536-1"/>
    </source>
</evidence>
<evidence type="ECO:0000313" key="9">
    <source>
        <dbReference type="EMBL" id="QUN34581.1"/>
    </source>
</evidence>
<dbReference type="Gene3D" id="2.60.40.1180">
    <property type="entry name" value="Golgi alpha-mannosidase II"/>
    <property type="match status" value="1"/>
</dbReference>
<evidence type="ECO:0000256" key="3">
    <source>
        <dbReference type="ARBA" id="ARBA00022801"/>
    </source>
</evidence>
<gene>
    <name evidence="9" type="ORF">KEC93_22075</name>
</gene>
<keyword evidence="10" id="KW-1185">Reference proteome</keyword>
<protein>
    <recommendedName>
        <fullName evidence="2 5">Alpha-galactosidase</fullName>
        <ecNumber evidence="2 5">3.2.1.22</ecNumber>
    </recommendedName>
</protein>
<dbReference type="InterPro" id="IPR031705">
    <property type="entry name" value="Glyco_hydro_36_C"/>
</dbReference>
<evidence type="ECO:0000259" key="8">
    <source>
        <dbReference type="Pfam" id="PF16875"/>
    </source>
</evidence>
<dbReference type="PANTHER" id="PTHR43053:SF3">
    <property type="entry name" value="ALPHA-GALACTOSIDASE C-RELATED"/>
    <property type="match status" value="1"/>
</dbReference>
<proteinExistence type="inferred from homology"/>
<dbReference type="GO" id="GO:0004557">
    <property type="term" value="F:alpha-galactosidase activity"/>
    <property type="evidence" value="ECO:0007669"/>
    <property type="project" value="UniProtKB-UniRule"/>
</dbReference>
<dbReference type="EMBL" id="CP073653">
    <property type="protein sequence ID" value="QUN34581.1"/>
    <property type="molecule type" value="Genomic_DNA"/>
</dbReference>
<evidence type="ECO:0000256" key="2">
    <source>
        <dbReference type="ARBA" id="ARBA00012755"/>
    </source>
</evidence>
<dbReference type="InterPro" id="IPR002252">
    <property type="entry name" value="Glyco_hydro_36"/>
</dbReference>
<dbReference type="PANTHER" id="PTHR43053">
    <property type="entry name" value="GLYCOSIDASE FAMILY 31"/>
    <property type="match status" value="1"/>
</dbReference>
<dbReference type="InterPro" id="IPR013780">
    <property type="entry name" value="Glyco_hydro_b"/>
</dbReference>
<dbReference type="Pfam" id="PF16874">
    <property type="entry name" value="Glyco_hydro_36C"/>
    <property type="match status" value="1"/>
</dbReference>
<keyword evidence="3 5" id="KW-0378">Hydrolase</keyword>
<dbReference type="RefSeq" id="WP_077869583.1">
    <property type="nucleotide sequence ID" value="NZ_BKAK01000101.1"/>
</dbReference>
<dbReference type="PIRSF" id="PIRSF005536">
    <property type="entry name" value="Agal"/>
    <property type="match status" value="1"/>
</dbReference>
<accession>A0AB74VDW8</accession>